<dbReference type="EMBL" id="MKIO01000038">
    <property type="protein sequence ID" value="OLP53794.1"/>
    <property type="molecule type" value="Genomic_DNA"/>
</dbReference>
<dbReference type="Proteomes" id="UP000186143">
    <property type="component" value="Unassembled WGS sequence"/>
</dbReference>
<evidence type="ECO:0000313" key="2">
    <source>
        <dbReference type="EMBL" id="OLP53794.1"/>
    </source>
</evidence>
<dbReference type="Pfam" id="PF05787">
    <property type="entry name" value="PhoX"/>
    <property type="match status" value="1"/>
</dbReference>
<feature type="chain" id="PRO_5012796628" description="Phosphatase" evidence="1">
    <location>
        <begin position="24"/>
        <end position="543"/>
    </location>
</feature>
<dbReference type="InterPro" id="IPR008557">
    <property type="entry name" value="PhoX"/>
</dbReference>
<proteinExistence type="predicted"/>
<evidence type="ECO:0008006" key="4">
    <source>
        <dbReference type="Google" id="ProtNLM"/>
    </source>
</evidence>
<feature type="signal peptide" evidence="1">
    <location>
        <begin position="1"/>
        <end position="23"/>
    </location>
</feature>
<comment type="caution">
    <text evidence="2">The sequence shown here is derived from an EMBL/GenBank/DDBJ whole genome shotgun (WGS) entry which is preliminary data.</text>
</comment>
<sequence>MSKLLVSTALAAGLFAALCPAMAADAAHPTHVAKAVEKVEGQSAESVLSPELAQVPVAKGAMKLDGATGIFHSYGYQGDGPLVPAAGDQQSKTHDVEAVKTEPDKNTYLVLEGQKGADPAYNYGTHFLFQGHESAVKVDGKSHGYFTRINLDADEAHRVTLMATQDVDGQPLQTYDGSTWNPFTKQLLLTAENGKEGGVWIATPDYPSKVTTLHGVFGHASYEGVQVDKDGNIWLVEDAGGKTSKTIEKAKQPNSFVYRFVPKDKTDLSKGGKLQALQYMAADGTPVTFHADDLDGDVKAAGLKELHTAGQVMKAKFITIHDTDKDGTEPFIAYERARAAGASPLKRPENGLFRPGKDFTEFYFTETGDTNVKTGAGREFGGFGAVMKIKVANPSADEAELSTVFLGDVAHSGVDNMAFWDGDTIAVVEDDGDTAHTQRKALDSGYLIDLKTDYAKGAEPVRFLAEGRDPSATIDSALSEKAEETGFKNDGDNEITGIHVSDGNATIEGLLGVKVPTPLANGWRVFYTQQHGDNITYEIVAKH</sequence>
<dbReference type="STRING" id="1672749.BJF92_04145"/>
<organism evidence="2 3">
    <name type="scientific">Xaviernesmea rhizosphaerae</name>
    <dbReference type="NCBI Taxonomy" id="1672749"/>
    <lineage>
        <taxon>Bacteria</taxon>
        <taxon>Pseudomonadati</taxon>
        <taxon>Pseudomonadota</taxon>
        <taxon>Alphaproteobacteria</taxon>
        <taxon>Hyphomicrobiales</taxon>
        <taxon>Rhizobiaceae</taxon>
        <taxon>Rhizobium/Agrobacterium group</taxon>
        <taxon>Xaviernesmea</taxon>
    </lineage>
</organism>
<dbReference type="AlphaFoldDB" id="A0A1Q9AFV0"/>
<accession>A0A1Q9AFV0</accession>
<dbReference type="RefSeq" id="WP_075636039.1">
    <property type="nucleotide sequence ID" value="NZ_MKIO01000038.1"/>
</dbReference>
<keyword evidence="1" id="KW-0732">Signal</keyword>
<name>A0A1Q9AFV0_9HYPH</name>
<protein>
    <recommendedName>
        <fullName evidence="4">Phosphatase</fullName>
    </recommendedName>
</protein>
<gene>
    <name evidence="2" type="ORF">BJF92_04145</name>
</gene>
<dbReference type="OrthoDB" id="9801383at2"/>
<evidence type="ECO:0000256" key="1">
    <source>
        <dbReference type="SAM" id="SignalP"/>
    </source>
</evidence>
<reference evidence="2 3" key="1">
    <citation type="submission" date="2016-09" db="EMBL/GenBank/DDBJ databases">
        <title>Rhizobium sp. nov., a novel species isolated from the rice rhizosphere.</title>
        <authorList>
            <person name="Zhao J."/>
            <person name="Zhang X."/>
        </authorList>
    </citation>
    <scope>NUCLEOTIDE SEQUENCE [LARGE SCALE GENOMIC DNA]</scope>
    <source>
        <strain evidence="2 3">MH17</strain>
    </source>
</reference>
<evidence type="ECO:0000313" key="3">
    <source>
        <dbReference type="Proteomes" id="UP000186143"/>
    </source>
</evidence>